<reference evidence="4" key="1">
    <citation type="submission" date="1995-05" db="EMBL/GenBank/DDBJ databases">
        <title>Identification of cyclic peptide synthetase genes from filamentous fungi producing host-selective phytotoxins or analogs.</title>
        <authorList>
            <person name="Nikolskaya A.N."/>
            <person name="Panaccione D.G."/>
            <person name="Walton J.D."/>
        </authorList>
    </citation>
    <scope>NUCLEOTIDE SEQUENCE</scope>
</reference>
<keyword evidence="1" id="KW-0596">Phosphopantetheine</keyword>
<feature type="non-terminal residue" evidence="4">
    <location>
        <position position="1"/>
    </location>
</feature>
<dbReference type="PANTHER" id="PTHR45527:SF1">
    <property type="entry name" value="FATTY ACID SYNTHASE"/>
    <property type="match status" value="1"/>
</dbReference>
<sequence>YGPTECTIWTSRYEVGGQSLDHTNIGRAMGCSTYVVEAANHNKLVPAEGVGELLVTGPILSRGYLNKPEATQLAFVTDLEWAKEKDARFYKTGD</sequence>
<dbReference type="GO" id="GO:0031177">
    <property type="term" value="F:phosphopantetheine binding"/>
    <property type="evidence" value="ECO:0007669"/>
    <property type="project" value="TreeGrafter"/>
</dbReference>
<feature type="domain" description="AMP-dependent synthetase/ligase" evidence="3">
    <location>
        <begin position="1"/>
        <end position="65"/>
    </location>
</feature>
<dbReference type="Pfam" id="PF00501">
    <property type="entry name" value="AMP-binding"/>
    <property type="match status" value="1"/>
</dbReference>
<dbReference type="GO" id="GO:0005737">
    <property type="term" value="C:cytoplasm"/>
    <property type="evidence" value="ECO:0007669"/>
    <property type="project" value="TreeGrafter"/>
</dbReference>
<dbReference type="SUPFAM" id="SSF56801">
    <property type="entry name" value="Acetyl-CoA synthetase-like"/>
    <property type="match status" value="1"/>
</dbReference>
<dbReference type="Gene3D" id="3.40.50.12780">
    <property type="entry name" value="N-terminal domain of ligase-like"/>
    <property type="match status" value="1"/>
</dbReference>
<protein>
    <submittedName>
        <fullName evidence="4">Peptide synthetase</fullName>
    </submittedName>
</protein>
<accession>Q00632</accession>
<keyword evidence="2" id="KW-0597">Phosphoprotein</keyword>
<dbReference type="InterPro" id="IPR042099">
    <property type="entry name" value="ANL_N_sf"/>
</dbReference>
<dbReference type="EMBL" id="L42332">
    <property type="protein sequence ID" value="AAA67371.1"/>
    <property type="molecule type" value="Genomic_DNA"/>
</dbReference>
<evidence type="ECO:0000259" key="3">
    <source>
        <dbReference type="Pfam" id="PF00501"/>
    </source>
</evidence>
<dbReference type="GO" id="GO:0043041">
    <property type="term" value="P:amino acid activation for nonribosomal peptide biosynthetic process"/>
    <property type="evidence" value="ECO:0007669"/>
    <property type="project" value="TreeGrafter"/>
</dbReference>
<proteinExistence type="predicted"/>
<name>Q00632_METCM</name>
<evidence type="ECO:0000256" key="2">
    <source>
        <dbReference type="ARBA" id="ARBA00022553"/>
    </source>
</evidence>
<dbReference type="AlphaFoldDB" id="Q00632"/>
<dbReference type="GO" id="GO:0044550">
    <property type="term" value="P:secondary metabolite biosynthetic process"/>
    <property type="evidence" value="ECO:0007669"/>
    <property type="project" value="TreeGrafter"/>
</dbReference>
<dbReference type="PANTHER" id="PTHR45527">
    <property type="entry name" value="NONRIBOSOMAL PEPTIDE SYNTHETASE"/>
    <property type="match status" value="1"/>
</dbReference>
<evidence type="ECO:0000256" key="1">
    <source>
        <dbReference type="ARBA" id="ARBA00022450"/>
    </source>
</evidence>
<evidence type="ECO:0000313" key="4">
    <source>
        <dbReference type="EMBL" id="AAA67371.1"/>
    </source>
</evidence>
<organism evidence="4">
    <name type="scientific">Metacordyceps chlamydosporia</name>
    <name type="common">Nematophagous fungus</name>
    <name type="synonym">Pochonia chlamydosporia</name>
    <dbReference type="NCBI Taxonomy" id="280754"/>
    <lineage>
        <taxon>Eukaryota</taxon>
        <taxon>Fungi</taxon>
        <taxon>Dikarya</taxon>
        <taxon>Ascomycota</taxon>
        <taxon>Pezizomycotina</taxon>
        <taxon>Sordariomycetes</taxon>
        <taxon>Hypocreomycetidae</taxon>
        <taxon>Hypocreales</taxon>
        <taxon>Clavicipitaceae</taxon>
        <taxon>Pochonia</taxon>
    </lineage>
</organism>
<feature type="non-terminal residue" evidence="4">
    <location>
        <position position="94"/>
    </location>
</feature>
<dbReference type="InterPro" id="IPR000873">
    <property type="entry name" value="AMP-dep_synth/lig_dom"/>
</dbReference>